<dbReference type="GO" id="GO:0016020">
    <property type="term" value="C:membrane"/>
    <property type="evidence" value="ECO:0007669"/>
    <property type="project" value="InterPro"/>
</dbReference>
<evidence type="ECO:0000313" key="8">
    <source>
        <dbReference type="Proteomes" id="UP000008237"/>
    </source>
</evidence>
<dbReference type="AlphaFoldDB" id="E2BVE5"/>
<dbReference type="GO" id="GO:0051781">
    <property type="term" value="P:positive regulation of cell division"/>
    <property type="evidence" value="ECO:0007669"/>
    <property type="project" value="UniProtKB-KW"/>
</dbReference>
<evidence type="ECO:0000313" key="7">
    <source>
        <dbReference type="EMBL" id="EFN80321.1"/>
    </source>
</evidence>
<dbReference type="PANTHER" id="PTHR11633">
    <property type="entry name" value="PLATELET-DERIVED GROWTH FACTOR"/>
    <property type="match status" value="1"/>
</dbReference>
<dbReference type="GO" id="GO:0070851">
    <property type="term" value="F:growth factor receptor binding"/>
    <property type="evidence" value="ECO:0007669"/>
    <property type="project" value="TreeGrafter"/>
</dbReference>
<keyword evidence="3" id="KW-0497">Mitogen</keyword>
<dbReference type="SMART" id="SM00141">
    <property type="entry name" value="PDGF"/>
    <property type="match status" value="1"/>
</dbReference>
<dbReference type="GO" id="GO:0008284">
    <property type="term" value="P:positive regulation of cell population proliferation"/>
    <property type="evidence" value="ECO:0007669"/>
    <property type="project" value="TreeGrafter"/>
</dbReference>
<dbReference type="Gene3D" id="2.10.90.10">
    <property type="entry name" value="Cystine-knot cytokines"/>
    <property type="match status" value="1"/>
</dbReference>
<accession>E2BVE5</accession>
<dbReference type="GO" id="GO:0008083">
    <property type="term" value="F:growth factor activity"/>
    <property type="evidence" value="ECO:0007669"/>
    <property type="project" value="UniProtKB-KW"/>
</dbReference>
<dbReference type="InParanoid" id="E2BVE5"/>
<dbReference type="OrthoDB" id="8878063at2759"/>
<proteinExistence type="inferred from homology"/>
<dbReference type="PANTHER" id="PTHR11633:SF1">
    <property type="entry name" value="LD28763P"/>
    <property type="match status" value="1"/>
</dbReference>
<evidence type="ECO:0000256" key="1">
    <source>
        <dbReference type="ARBA" id="ARBA00006686"/>
    </source>
</evidence>
<organism evidence="8">
    <name type="scientific">Harpegnathos saltator</name>
    <name type="common">Jerdon's jumping ant</name>
    <dbReference type="NCBI Taxonomy" id="610380"/>
    <lineage>
        <taxon>Eukaryota</taxon>
        <taxon>Metazoa</taxon>
        <taxon>Ecdysozoa</taxon>
        <taxon>Arthropoda</taxon>
        <taxon>Hexapoda</taxon>
        <taxon>Insecta</taxon>
        <taxon>Pterygota</taxon>
        <taxon>Neoptera</taxon>
        <taxon>Endopterygota</taxon>
        <taxon>Hymenoptera</taxon>
        <taxon>Apocrita</taxon>
        <taxon>Aculeata</taxon>
        <taxon>Formicoidea</taxon>
        <taxon>Formicidae</taxon>
        <taxon>Ponerinae</taxon>
        <taxon>Ponerini</taxon>
        <taxon>Harpegnathos</taxon>
    </lineage>
</organism>
<keyword evidence="8" id="KW-1185">Reference proteome</keyword>
<sequence length="209" mass="24152">MKTQPAKCIPELQPVSLKLNNEPGTIVYPPCTRIKRCGGCCSSSLLSCQPTASETRNFEVIVSTMSLHYRGRQIVPLEEHTACKCDCRIKEEDCNEKQHYERANCMCVCDNVDEAEKCRRNNNIKIWDPEVCVCSCRNIEMCNTGYYFDHNTCRCRQIMFSRPLNRFETTKASNYNFDNAQRPENVPPVIIPLDASDPRRKHKEDPEYK</sequence>
<dbReference type="SUPFAM" id="SSF57501">
    <property type="entry name" value="Cystine-knot cytokines"/>
    <property type="match status" value="1"/>
</dbReference>
<protein>
    <recommendedName>
        <fullName evidence="6">Platelet-derived growth factor (PDGF) family profile domain-containing protein</fullName>
    </recommendedName>
</protein>
<evidence type="ECO:0000256" key="4">
    <source>
        <dbReference type="RuleBase" id="RU003818"/>
    </source>
</evidence>
<gene>
    <name evidence="7" type="ORF">EAI_07040</name>
</gene>
<dbReference type="OMA" id="NEASECT"/>
<dbReference type="GO" id="GO:0005615">
    <property type="term" value="C:extracellular space"/>
    <property type="evidence" value="ECO:0007669"/>
    <property type="project" value="TreeGrafter"/>
</dbReference>
<comment type="similarity">
    <text evidence="1 4">Belongs to the PDGF/VEGF growth factor family.</text>
</comment>
<reference evidence="7 8" key="1">
    <citation type="journal article" date="2010" name="Science">
        <title>Genomic comparison of the ants Camponotus floridanus and Harpegnathos saltator.</title>
        <authorList>
            <person name="Bonasio R."/>
            <person name="Zhang G."/>
            <person name="Ye C."/>
            <person name="Mutti N.S."/>
            <person name="Fang X."/>
            <person name="Qin N."/>
            <person name="Donahue G."/>
            <person name="Yang P."/>
            <person name="Li Q."/>
            <person name="Li C."/>
            <person name="Zhang P."/>
            <person name="Huang Z."/>
            <person name="Berger S.L."/>
            <person name="Reinberg D."/>
            <person name="Wang J."/>
            <person name="Liebig J."/>
        </authorList>
    </citation>
    <scope>NUCLEOTIDE SEQUENCE [LARGE SCALE GENOMIC DNA]</scope>
    <source>
        <strain evidence="7 8">R22 G/1</strain>
    </source>
</reference>
<evidence type="ECO:0000259" key="6">
    <source>
        <dbReference type="PROSITE" id="PS50278"/>
    </source>
</evidence>
<evidence type="ECO:0000256" key="5">
    <source>
        <dbReference type="SAM" id="MobiDB-lite"/>
    </source>
</evidence>
<dbReference type="PROSITE" id="PS50278">
    <property type="entry name" value="PDGF_2"/>
    <property type="match status" value="1"/>
</dbReference>
<evidence type="ECO:0000256" key="3">
    <source>
        <dbReference type="ARBA" id="ARBA00023246"/>
    </source>
</evidence>
<keyword evidence="2 4" id="KW-0339">Growth factor</keyword>
<name>E2BVE5_HARSA</name>
<dbReference type="InterPro" id="IPR000072">
    <property type="entry name" value="PDGF/VEGF_dom"/>
</dbReference>
<dbReference type="Proteomes" id="UP000008237">
    <property type="component" value="Unassembled WGS sequence"/>
</dbReference>
<evidence type="ECO:0000256" key="2">
    <source>
        <dbReference type="ARBA" id="ARBA00023030"/>
    </source>
</evidence>
<feature type="region of interest" description="Disordered" evidence="5">
    <location>
        <begin position="178"/>
        <end position="209"/>
    </location>
</feature>
<feature type="domain" description="Platelet-derived growth factor (PDGF) family profile" evidence="6">
    <location>
        <begin position="14"/>
        <end position="90"/>
    </location>
</feature>
<dbReference type="EMBL" id="GL450828">
    <property type="protein sequence ID" value="EFN80321.1"/>
    <property type="molecule type" value="Genomic_DNA"/>
</dbReference>
<dbReference type="InterPro" id="IPR029034">
    <property type="entry name" value="Cystine-knot_cytokine"/>
</dbReference>
<dbReference type="Pfam" id="PF00341">
    <property type="entry name" value="PDGF"/>
    <property type="match status" value="1"/>
</dbReference>